<accession>A0ABT2ELC8</accession>
<evidence type="ECO:0000313" key="9">
    <source>
        <dbReference type="EMBL" id="MCS3918281.1"/>
    </source>
</evidence>
<name>A0ABT2ELC8_9BACT</name>
<dbReference type="InterPro" id="IPR018076">
    <property type="entry name" value="T2SS_GspF_dom"/>
</dbReference>
<evidence type="ECO:0000259" key="8">
    <source>
        <dbReference type="Pfam" id="PF00482"/>
    </source>
</evidence>
<dbReference type="PANTHER" id="PTHR30012:SF0">
    <property type="entry name" value="TYPE II SECRETION SYSTEM PROTEIN F-RELATED"/>
    <property type="match status" value="1"/>
</dbReference>
<keyword evidence="10" id="KW-1185">Reference proteome</keyword>
<comment type="caution">
    <text evidence="9">The sequence shown here is derived from an EMBL/GenBank/DDBJ whole genome shotgun (WGS) entry which is preliminary data.</text>
</comment>
<dbReference type="RefSeq" id="WP_018196670.1">
    <property type="nucleotide sequence ID" value="NZ_CP130454.1"/>
</dbReference>
<keyword evidence="4 7" id="KW-0812">Transmembrane</keyword>
<dbReference type="PANTHER" id="PTHR30012">
    <property type="entry name" value="GENERAL SECRETION PATHWAY PROTEIN"/>
    <property type="match status" value="1"/>
</dbReference>
<evidence type="ECO:0000256" key="5">
    <source>
        <dbReference type="ARBA" id="ARBA00022989"/>
    </source>
</evidence>
<feature type="domain" description="Type II secretion system protein GspF" evidence="8">
    <location>
        <begin position="64"/>
        <end position="182"/>
    </location>
</feature>
<comment type="subcellular location">
    <subcellularLocation>
        <location evidence="1">Cell membrane</location>
        <topology evidence="1">Multi-pass membrane protein</topology>
    </subcellularLocation>
</comment>
<keyword evidence="3" id="KW-1003">Cell membrane</keyword>
<comment type="similarity">
    <text evidence="2">Belongs to the GSP F family.</text>
</comment>
<keyword evidence="6 7" id="KW-0472">Membrane</keyword>
<dbReference type="Proteomes" id="UP001204798">
    <property type="component" value="Unassembled WGS sequence"/>
</dbReference>
<reference evidence="9 10" key="1">
    <citation type="submission" date="2022-08" db="EMBL/GenBank/DDBJ databases">
        <title>Bacterial and archaeal communities from various locations to study Microbial Dark Matter (Phase II).</title>
        <authorList>
            <person name="Stepanauskas R."/>
        </authorList>
    </citation>
    <scope>NUCLEOTIDE SEQUENCE [LARGE SCALE GENOMIC DNA]</scope>
    <source>
        <strain evidence="9 10">PD1</strain>
    </source>
</reference>
<dbReference type="InterPro" id="IPR042094">
    <property type="entry name" value="T2SS_GspF_sf"/>
</dbReference>
<evidence type="ECO:0000256" key="7">
    <source>
        <dbReference type="SAM" id="Phobius"/>
    </source>
</evidence>
<feature type="transmembrane region" description="Helical" evidence="7">
    <location>
        <begin position="168"/>
        <end position="188"/>
    </location>
</feature>
<feature type="transmembrane region" description="Helical" evidence="7">
    <location>
        <begin position="200"/>
        <end position="217"/>
    </location>
</feature>
<dbReference type="EMBL" id="JANUCP010000001">
    <property type="protein sequence ID" value="MCS3918281.1"/>
    <property type="molecule type" value="Genomic_DNA"/>
</dbReference>
<gene>
    <name evidence="9" type="ORF">M2350_000678</name>
</gene>
<protein>
    <submittedName>
        <fullName evidence="9">Type II secretory pathway component PulF</fullName>
    </submittedName>
</protein>
<sequence>MPVYEYEARDRTGQLRRGTIVAGDPADATKRLREQELIPIRLTEQKQPSAFTLFRVSARPLAVFFRHLYNTYRSGVPLSESLRLFAETERSPLKSVAAFAAERVTEGVPLSQALRESGYDFPMFVLPLLESGERSGRLEQVFGHLAEHFEREAEFEQDFKRGTIFAKAYMGCAILAMLLVLGIASSIGANSPVVTMIQNTLKILAALIGLWLLWRILSMTKGTAKYTELVLLHLPIISIPFQKIAAARFARTMSLLYASGISPDTSLELAAQSTGNPFIISAAERLKVQLQRGEKFSQVIGQMPFIPPLVVQMVATGEKSGNLDESLTKAAEFLESEAKTGMKSMPIIAGFALYGFMVLLLVYLIFQMMGAVAGFYQGLLSQ</sequence>
<dbReference type="Pfam" id="PF00482">
    <property type="entry name" value="T2SSF"/>
    <property type="match status" value="2"/>
</dbReference>
<feature type="domain" description="Type II secretion system protein GspF" evidence="8">
    <location>
        <begin position="249"/>
        <end position="369"/>
    </location>
</feature>
<keyword evidence="5 7" id="KW-1133">Transmembrane helix</keyword>
<evidence type="ECO:0000256" key="2">
    <source>
        <dbReference type="ARBA" id="ARBA00005745"/>
    </source>
</evidence>
<evidence type="ECO:0000313" key="10">
    <source>
        <dbReference type="Proteomes" id="UP001204798"/>
    </source>
</evidence>
<evidence type="ECO:0000256" key="3">
    <source>
        <dbReference type="ARBA" id="ARBA00022475"/>
    </source>
</evidence>
<feature type="transmembrane region" description="Helical" evidence="7">
    <location>
        <begin position="351"/>
        <end position="376"/>
    </location>
</feature>
<dbReference type="Gene3D" id="1.20.81.30">
    <property type="entry name" value="Type II secretion system (T2SS), domain F"/>
    <property type="match status" value="2"/>
</dbReference>
<dbReference type="InterPro" id="IPR003004">
    <property type="entry name" value="GspF/PilC"/>
</dbReference>
<evidence type="ECO:0000256" key="6">
    <source>
        <dbReference type="ARBA" id="ARBA00023136"/>
    </source>
</evidence>
<evidence type="ECO:0000256" key="1">
    <source>
        <dbReference type="ARBA" id="ARBA00004651"/>
    </source>
</evidence>
<proteinExistence type="inferred from homology"/>
<organism evidence="9 10">
    <name type="scientific">Candidatus Fervidibacter sacchari</name>
    <dbReference type="NCBI Taxonomy" id="1448929"/>
    <lineage>
        <taxon>Bacteria</taxon>
        <taxon>Candidatus Fervidibacterota</taxon>
        <taxon>Candidatus Fervidibacter</taxon>
    </lineage>
</organism>
<evidence type="ECO:0000256" key="4">
    <source>
        <dbReference type="ARBA" id="ARBA00022692"/>
    </source>
</evidence>